<evidence type="ECO:0000313" key="5">
    <source>
        <dbReference type="EMBL" id="GIH61477.1"/>
    </source>
</evidence>
<sequence length="125" mass="13952">MANQRVCIARPGLPDGPMGEAAEPSPSCPVEITLAALRGRWTTLVIRELLRGDRTFSELRRILPRLSDKVLSERLAHLADVGVVDRHRLSGWPPRVRYSLTPRGRSLGPVLQALWDWGRDSRVGP</sequence>
<comment type="caution">
    <text evidence="5">The sequence shown here is derived from an EMBL/GenBank/DDBJ whole genome shotgun (WGS) entry which is preliminary data.</text>
</comment>
<gene>
    <name evidence="5" type="ORF">Msi02_22940</name>
</gene>
<dbReference type="PANTHER" id="PTHR33204">
    <property type="entry name" value="TRANSCRIPTIONAL REGULATOR, MARR FAMILY"/>
    <property type="match status" value="1"/>
</dbReference>
<keyword evidence="2" id="KW-0238">DNA-binding</keyword>
<dbReference type="PANTHER" id="PTHR33204:SF18">
    <property type="entry name" value="TRANSCRIPTIONAL REGULATORY PROTEIN"/>
    <property type="match status" value="1"/>
</dbReference>
<dbReference type="EMBL" id="BOOF01000010">
    <property type="protein sequence ID" value="GIH61477.1"/>
    <property type="molecule type" value="Genomic_DNA"/>
</dbReference>
<keyword evidence="1" id="KW-0805">Transcription regulation</keyword>
<evidence type="ECO:0000256" key="3">
    <source>
        <dbReference type="ARBA" id="ARBA00023163"/>
    </source>
</evidence>
<dbReference type="SUPFAM" id="SSF46785">
    <property type="entry name" value="Winged helix' DNA-binding domain"/>
    <property type="match status" value="1"/>
</dbReference>
<name>A0ABQ4GJ67_9ACTN</name>
<dbReference type="InterPro" id="IPR036390">
    <property type="entry name" value="WH_DNA-bd_sf"/>
</dbReference>
<dbReference type="InterPro" id="IPR002577">
    <property type="entry name" value="HTH_HxlR"/>
</dbReference>
<dbReference type="InterPro" id="IPR036388">
    <property type="entry name" value="WH-like_DNA-bd_sf"/>
</dbReference>
<dbReference type="PROSITE" id="PS51118">
    <property type="entry name" value="HTH_HXLR"/>
    <property type="match status" value="1"/>
</dbReference>
<evidence type="ECO:0000259" key="4">
    <source>
        <dbReference type="PROSITE" id="PS51118"/>
    </source>
</evidence>
<dbReference type="Gene3D" id="1.10.10.10">
    <property type="entry name" value="Winged helix-like DNA-binding domain superfamily/Winged helix DNA-binding domain"/>
    <property type="match status" value="1"/>
</dbReference>
<evidence type="ECO:0000313" key="6">
    <source>
        <dbReference type="Proteomes" id="UP000660454"/>
    </source>
</evidence>
<evidence type="ECO:0000256" key="1">
    <source>
        <dbReference type="ARBA" id="ARBA00023015"/>
    </source>
</evidence>
<protein>
    <submittedName>
        <fullName evidence="5">Transcriptional regulator</fullName>
    </submittedName>
</protein>
<feature type="domain" description="HTH hxlR-type" evidence="4">
    <location>
        <begin position="28"/>
        <end position="125"/>
    </location>
</feature>
<organism evidence="5 6">
    <name type="scientific">Microbispora siamensis</name>
    <dbReference type="NCBI Taxonomy" id="564413"/>
    <lineage>
        <taxon>Bacteria</taxon>
        <taxon>Bacillati</taxon>
        <taxon>Actinomycetota</taxon>
        <taxon>Actinomycetes</taxon>
        <taxon>Streptosporangiales</taxon>
        <taxon>Streptosporangiaceae</taxon>
        <taxon>Microbispora</taxon>
    </lineage>
</organism>
<reference evidence="5 6" key="1">
    <citation type="submission" date="2021-01" db="EMBL/GenBank/DDBJ databases">
        <title>Whole genome shotgun sequence of Microbispora siamensis NBRC 104113.</title>
        <authorList>
            <person name="Komaki H."/>
            <person name="Tamura T."/>
        </authorList>
    </citation>
    <scope>NUCLEOTIDE SEQUENCE [LARGE SCALE GENOMIC DNA]</scope>
    <source>
        <strain evidence="5 6">NBRC 104113</strain>
    </source>
</reference>
<evidence type="ECO:0000256" key="2">
    <source>
        <dbReference type="ARBA" id="ARBA00023125"/>
    </source>
</evidence>
<keyword evidence="3" id="KW-0804">Transcription</keyword>
<dbReference type="RefSeq" id="WP_239108305.1">
    <property type="nucleotide sequence ID" value="NZ_BOOF01000010.1"/>
</dbReference>
<accession>A0ABQ4GJ67</accession>
<dbReference type="Proteomes" id="UP000660454">
    <property type="component" value="Unassembled WGS sequence"/>
</dbReference>
<keyword evidence="6" id="KW-1185">Reference proteome</keyword>
<dbReference type="Pfam" id="PF01638">
    <property type="entry name" value="HxlR"/>
    <property type="match status" value="1"/>
</dbReference>
<proteinExistence type="predicted"/>